<keyword evidence="3" id="KW-0063">Aspartyl esterase</keyword>
<comment type="caution">
    <text evidence="5">The sequence shown here is derived from an EMBL/GenBank/DDBJ whole genome shotgun (WGS) entry which is preliminary data.</text>
</comment>
<dbReference type="Proteomes" id="UP001565474">
    <property type="component" value="Unassembled WGS sequence"/>
</dbReference>
<accession>A0ABV4GPF8</accession>
<dbReference type="InterPro" id="IPR000070">
    <property type="entry name" value="Pectinesterase_cat"/>
</dbReference>
<dbReference type="Pfam" id="PF01095">
    <property type="entry name" value="Pectinesterase"/>
    <property type="match status" value="1"/>
</dbReference>
<dbReference type="RefSeq" id="WP_081493857.1">
    <property type="nucleotide sequence ID" value="NZ_JBGBZN010000002.1"/>
</dbReference>
<dbReference type="InterPro" id="IPR011050">
    <property type="entry name" value="Pectin_lyase_fold/virulence"/>
</dbReference>
<evidence type="ECO:0000313" key="5">
    <source>
        <dbReference type="EMBL" id="MEY9473139.1"/>
    </source>
</evidence>
<organism evidence="5 6">
    <name type="scientific">Bradyrhizobium yuanmingense</name>
    <dbReference type="NCBI Taxonomy" id="108015"/>
    <lineage>
        <taxon>Bacteria</taxon>
        <taxon>Pseudomonadati</taxon>
        <taxon>Pseudomonadota</taxon>
        <taxon>Alphaproteobacteria</taxon>
        <taxon>Hyphomicrobiales</taxon>
        <taxon>Nitrobacteraceae</taxon>
        <taxon>Bradyrhizobium</taxon>
    </lineage>
</organism>
<gene>
    <name evidence="5" type="ORF">ABH992_005538</name>
</gene>
<reference evidence="5 6" key="1">
    <citation type="submission" date="2024-07" db="EMBL/GenBank/DDBJ databases">
        <title>Genomic Encyclopedia of Type Strains, Phase V (KMG-V): Genome sequencing to study the core and pangenomes of soil and plant-associated prokaryotes.</title>
        <authorList>
            <person name="Whitman W."/>
        </authorList>
    </citation>
    <scope>NUCLEOTIDE SEQUENCE [LARGE SCALE GENOMIC DNA]</scope>
    <source>
        <strain evidence="5 6">USDA 222</strain>
    </source>
</reference>
<proteinExistence type="inferred from homology"/>
<dbReference type="EC" id="3.1.1.11" evidence="5"/>
<evidence type="ECO:0000256" key="2">
    <source>
        <dbReference type="ARBA" id="ARBA00022801"/>
    </source>
</evidence>
<dbReference type="PANTHER" id="PTHR31321:SF57">
    <property type="entry name" value="PECTINESTERASE 53-RELATED"/>
    <property type="match status" value="1"/>
</dbReference>
<dbReference type="InterPro" id="IPR012334">
    <property type="entry name" value="Pectin_lyas_fold"/>
</dbReference>
<name>A0ABV4GPF8_9BRAD</name>
<feature type="domain" description="Pectinesterase catalytic" evidence="4">
    <location>
        <begin position="49"/>
        <end position="339"/>
    </location>
</feature>
<evidence type="ECO:0000259" key="4">
    <source>
        <dbReference type="Pfam" id="PF01095"/>
    </source>
</evidence>
<evidence type="ECO:0000256" key="3">
    <source>
        <dbReference type="ARBA" id="ARBA00023085"/>
    </source>
</evidence>
<keyword evidence="2 5" id="KW-0378">Hydrolase</keyword>
<dbReference type="GO" id="GO:0030599">
    <property type="term" value="F:pectinesterase activity"/>
    <property type="evidence" value="ECO:0007669"/>
    <property type="project" value="UniProtKB-EC"/>
</dbReference>
<evidence type="ECO:0000256" key="1">
    <source>
        <dbReference type="ARBA" id="ARBA00008891"/>
    </source>
</evidence>
<dbReference type="EMBL" id="JBGBZN010000002">
    <property type="protein sequence ID" value="MEY9473139.1"/>
    <property type="molecule type" value="Genomic_DNA"/>
</dbReference>
<dbReference type="Gene3D" id="2.160.20.10">
    <property type="entry name" value="Single-stranded right-handed beta-helix, Pectin lyase-like"/>
    <property type="match status" value="1"/>
</dbReference>
<sequence length="357" mass="38620">MCGGYPAEIGSVDCVEVPLTQRSVGIFVHPGALLTGCFCISSAYAQPLLVSHAENAAYHSVQQAIDALPAEGGDVRIAPGIYREKVKISKSGVHLSGTGGEPEHTVIVYGDGAINVGGTARSATLDATGDDFRLENLTIQNDYALNPANPPSQAVALSLTGDRDVVTRVRLLGAQDTLLAGKGPNGRMSRQYFSNCYIEGHVDFVFGNAKAWFRKCELHGIANQAVVFTAQSKAAPNEDSGYVFDHCTLSADPAARDIALGRPWRPYATVVFLSTKIDAQVIPEGWREWDRGKTNNLSTSYYAEYRSFGVGANPSGREPYSHQLTDVEAARWSLTAFFGGATDWLPAEPYRWKTKQR</sequence>
<dbReference type="PANTHER" id="PTHR31321">
    <property type="entry name" value="ACYL-COA THIOESTER HYDROLASE YBHC-RELATED"/>
    <property type="match status" value="1"/>
</dbReference>
<dbReference type="SUPFAM" id="SSF51126">
    <property type="entry name" value="Pectin lyase-like"/>
    <property type="match status" value="1"/>
</dbReference>
<evidence type="ECO:0000313" key="6">
    <source>
        <dbReference type="Proteomes" id="UP001565474"/>
    </source>
</evidence>
<comment type="similarity">
    <text evidence="1">Belongs to the pectinesterase family.</text>
</comment>
<protein>
    <submittedName>
        <fullName evidence="5">Pectinesterase</fullName>
        <ecNumber evidence="5">3.1.1.11</ecNumber>
    </submittedName>
</protein>
<keyword evidence="6" id="KW-1185">Reference proteome</keyword>